<gene>
    <name evidence="1" type="ORF">SAMN04488505_106209</name>
</gene>
<dbReference type="InterPro" id="IPR009959">
    <property type="entry name" value="Cyclase_SnoaL-like"/>
</dbReference>
<dbReference type="OrthoDB" id="7876517at2"/>
<dbReference type="Gene3D" id="3.10.450.50">
    <property type="match status" value="1"/>
</dbReference>
<evidence type="ECO:0000313" key="1">
    <source>
        <dbReference type="EMBL" id="SEM80951.1"/>
    </source>
</evidence>
<accession>A0A1H8BDB0</accession>
<dbReference type="InterPro" id="IPR032710">
    <property type="entry name" value="NTF2-like_dom_sf"/>
</dbReference>
<name>A0A1H8BDB0_9BACT</name>
<dbReference type="Proteomes" id="UP000198984">
    <property type="component" value="Unassembled WGS sequence"/>
</dbReference>
<sequence>MQTQLEKNKAIVTRFNKAFIEQGNLQAFEEIVAQDFINHTAASVNQPSGREGVSNFIMNVLRVAVTDIRVEIYDQVAEGDTVVTRKAIIGKQVGDFMGKPATGQQITMNIIDIIRLRNGQYTEHWSLRNIQ</sequence>
<dbReference type="PANTHER" id="PTHR38436">
    <property type="entry name" value="POLYKETIDE CYCLASE SNOAL-LIKE DOMAIN"/>
    <property type="match status" value="1"/>
</dbReference>
<proteinExistence type="predicted"/>
<evidence type="ECO:0000313" key="2">
    <source>
        <dbReference type="Proteomes" id="UP000198984"/>
    </source>
</evidence>
<dbReference type="EMBL" id="FOBB01000006">
    <property type="protein sequence ID" value="SEM80951.1"/>
    <property type="molecule type" value="Genomic_DNA"/>
</dbReference>
<dbReference type="GO" id="GO:0030638">
    <property type="term" value="P:polyketide metabolic process"/>
    <property type="evidence" value="ECO:0007669"/>
    <property type="project" value="InterPro"/>
</dbReference>
<dbReference type="RefSeq" id="WP_089917625.1">
    <property type="nucleotide sequence ID" value="NZ_FOBB01000006.1"/>
</dbReference>
<dbReference type="Pfam" id="PF07366">
    <property type="entry name" value="SnoaL"/>
    <property type="match status" value="1"/>
</dbReference>
<keyword evidence="2" id="KW-1185">Reference proteome</keyword>
<dbReference type="PANTHER" id="PTHR38436:SF1">
    <property type="entry name" value="ESTER CYCLASE"/>
    <property type="match status" value="1"/>
</dbReference>
<dbReference type="AlphaFoldDB" id="A0A1H8BDB0"/>
<dbReference type="STRING" id="573321.SAMN04488505_106209"/>
<dbReference type="SUPFAM" id="SSF54427">
    <property type="entry name" value="NTF2-like"/>
    <property type="match status" value="1"/>
</dbReference>
<organism evidence="1 2">
    <name type="scientific">Chitinophaga rupis</name>
    <dbReference type="NCBI Taxonomy" id="573321"/>
    <lineage>
        <taxon>Bacteria</taxon>
        <taxon>Pseudomonadati</taxon>
        <taxon>Bacteroidota</taxon>
        <taxon>Chitinophagia</taxon>
        <taxon>Chitinophagales</taxon>
        <taxon>Chitinophagaceae</taxon>
        <taxon>Chitinophaga</taxon>
    </lineage>
</organism>
<protein>
    <submittedName>
        <fullName evidence="1">Predicted ester cyclase</fullName>
    </submittedName>
</protein>
<reference evidence="1 2" key="1">
    <citation type="submission" date="2016-10" db="EMBL/GenBank/DDBJ databases">
        <authorList>
            <person name="de Groot N.N."/>
        </authorList>
    </citation>
    <scope>NUCLEOTIDE SEQUENCE [LARGE SCALE GENOMIC DNA]</scope>
    <source>
        <strain evidence="1 2">DSM 21039</strain>
    </source>
</reference>